<keyword evidence="8" id="KW-1185">Reference proteome</keyword>
<evidence type="ECO:0000256" key="2">
    <source>
        <dbReference type="ARBA" id="ARBA00022645"/>
    </source>
</evidence>
<keyword evidence="2" id="KW-0121">Carboxypeptidase</keyword>
<dbReference type="GO" id="GO:0071555">
    <property type="term" value="P:cell wall organization"/>
    <property type="evidence" value="ECO:0007669"/>
    <property type="project" value="TreeGrafter"/>
</dbReference>
<proteinExistence type="predicted"/>
<evidence type="ECO:0000259" key="5">
    <source>
        <dbReference type="Pfam" id="PF00905"/>
    </source>
</evidence>
<dbReference type="SUPFAM" id="SSF56519">
    <property type="entry name" value="Penicillin binding protein dimerisation domain"/>
    <property type="match status" value="1"/>
</dbReference>
<organism evidence="7 8">
    <name type="scientific">Campylobacter portucalensis</name>
    <dbReference type="NCBI Taxonomy" id="2608384"/>
    <lineage>
        <taxon>Bacteria</taxon>
        <taxon>Pseudomonadati</taxon>
        <taxon>Campylobacterota</taxon>
        <taxon>Epsilonproteobacteria</taxon>
        <taxon>Campylobacterales</taxon>
        <taxon>Campylobacteraceae</taxon>
        <taxon>Campylobacter</taxon>
    </lineage>
</organism>
<evidence type="ECO:0000313" key="8">
    <source>
        <dbReference type="Proteomes" id="UP000476338"/>
    </source>
</evidence>
<dbReference type="Pfam" id="PF03717">
    <property type="entry name" value="PBP_dimer"/>
    <property type="match status" value="1"/>
</dbReference>
<accession>A0A6L5WKY3</accession>
<protein>
    <submittedName>
        <fullName evidence="7">Penicillin-binding protein 2</fullName>
    </submittedName>
</protein>
<dbReference type="Gene3D" id="3.30.450.330">
    <property type="match status" value="1"/>
</dbReference>
<dbReference type="InterPro" id="IPR012338">
    <property type="entry name" value="Beta-lactam/transpept-like"/>
</dbReference>
<evidence type="ECO:0000259" key="6">
    <source>
        <dbReference type="Pfam" id="PF03717"/>
    </source>
</evidence>
<dbReference type="AlphaFoldDB" id="A0A6L5WKY3"/>
<dbReference type="GO" id="GO:0008658">
    <property type="term" value="F:penicillin binding"/>
    <property type="evidence" value="ECO:0007669"/>
    <property type="project" value="InterPro"/>
</dbReference>
<dbReference type="Proteomes" id="UP000476338">
    <property type="component" value="Unassembled WGS sequence"/>
</dbReference>
<evidence type="ECO:0000313" key="7">
    <source>
        <dbReference type="EMBL" id="MSN96665.1"/>
    </source>
</evidence>
<keyword evidence="4" id="KW-1133">Transmembrane helix</keyword>
<comment type="caution">
    <text evidence="7">The sequence shown here is derived from an EMBL/GenBank/DDBJ whole genome shotgun (WGS) entry which is preliminary data.</text>
</comment>
<feature type="transmembrane region" description="Helical" evidence="4">
    <location>
        <begin position="12"/>
        <end position="32"/>
    </location>
</feature>
<keyword evidence="2" id="KW-0378">Hydrolase</keyword>
<keyword evidence="4" id="KW-0812">Transmembrane</keyword>
<keyword evidence="3 4" id="KW-0472">Membrane</keyword>
<gene>
    <name evidence="7" type="ORF">F1B92_05745</name>
</gene>
<reference evidence="7 8" key="2">
    <citation type="submission" date="2020-03" db="EMBL/GenBank/DDBJ databases">
        <title>Campylobacter portucalensis sp. nov., a new species of Campylobacter isolated from the reproductive tract of bulls.</title>
        <authorList>
            <person name="Silva M.F."/>
            <person name="Pereira G."/>
            <person name="Carneiro C."/>
            <person name="Hemphill A."/>
            <person name="Mateus L."/>
            <person name="Lopes-Da-Costa L."/>
            <person name="Silva E."/>
        </authorList>
    </citation>
    <scope>NUCLEOTIDE SEQUENCE [LARGE SCALE GENOMIC DNA]</scope>
    <source>
        <strain evidence="7 8">FMV-PI01</strain>
    </source>
</reference>
<dbReference type="GO" id="GO:0004180">
    <property type="term" value="F:carboxypeptidase activity"/>
    <property type="evidence" value="ECO:0007669"/>
    <property type="project" value="UniProtKB-KW"/>
</dbReference>
<comment type="subcellular location">
    <subcellularLocation>
        <location evidence="1">Membrane</location>
    </subcellularLocation>
</comment>
<name>A0A6L5WKY3_9BACT</name>
<dbReference type="Pfam" id="PF00905">
    <property type="entry name" value="Transpeptidase"/>
    <property type="match status" value="1"/>
</dbReference>
<evidence type="ECO:0000256" key="4">
    <source>
        <dbReference type="SAM" id="Phobius"/>
    </source>
</evidence>
<keyword evidence="2" id="KW-0645">Protease</keyword>
<evidence type="ECO:0000256" key="1">
    <source>
        <dbReference type="ARBA" id="ARBA00004370"/>
    </source>
</evidence>
<dbReference type="Gene3D" id="3.90.1310.10">
    <property type="entry name" value="Penicillin-binding protein 2a (Domain 2)"/>
    <property type="match status" value="1"/>
</dbReference>
<evidence type="ECO:0000256" key="3">
    <source>
        <dbReference type="ARBA" id="ARBA00023136"/>
    </source>
</evidence>
<sequence>MMNNLFSNLRRYFLFYFLPFVIMGIFLLAAYFQSISHKKSTKLEISEKTSALRGSIITKDGFIVANSQKLYKAVIDTRSIDPDKLDLFIKLYCIYTNDNEKKVKNLITSRKGTVVLSYKIDPKTAMHLKKLSRYLTKKKVFISFITDDNVVRQPIALDILESGENRKYIAKDSLSPILGYIKKIEKDKITKTTGVKGVEKYYNQYLFANQDEFIKGYRDIGNTIILDKGSIKSLKIDGYDAILNIPLKFQIKLESLLTKKAKQYGAKEIIVGVMDSKTSKILALATSNRYNPENILKSNYSALNSTAIEYPYEAGSVIKPIIFSIAYENKKLNLNEMIPTYNGTYKLGNSIIKDTHPSSQMNLTDIIVHSSNIGMIMIISRLDNLTLYEGLDKFNLSKKTGIDLPYEHSGILPTINMLKNQSYKATLSYGYGIQTTFMQILNAFCVFNNNGIMTQPRIVSHLHKNGKFYVVDKPQQTQVISQNTANIMKNILIQAVERGTGKKGQINGLEIGGKTGTARMAKNGTYIKAYNSSFFGFANDKNSSFTIGVLVREPTIGSYYAAQNALPIFKEVVEMLVDEGYLIKFQDKNQKILSNENLDEIKD</sequence>
<dbReference type="SUPFAM" id="SSF56601">
    <property type="entry name" value="beta-lactamase/transpeptidase-like"/>
    <property type="match status" value="1"/>
</dbReference>
<dbReference type="InterPro" id="IPR005311">
    <property type="entry name" value="PBP_dimer"/>
</dbReference>
<dbReference type="PANTHER" id="PTHR30627:SF1">
    <property type="entry name" value="PEPTIDOGLYCAN D,D-TRANSPEPTIDASE FTSI"/>
    <property type="match status" value="1"/>
</dbReference>
<dbReference type="InterPro" id="IPR050515">
    <property type="entry name" value="Beta-lactam/transpept"/>
</dbReference>
<dbReference type="PANTHER" id="PTHR30627">
    <property type="entry name" value="PEPTIDOGLYCAN D,D-TRANSPEPTIDASE"/>
    <property type="match status" value="1"/>
</dbReference>
<dbReference type="InterPro" id="IPR001460">
    <property type="entry name" value="PCN-bd_Tpept"/>
</dbReference>
<dbReference type="InterPro" id="IPR036138">
    <property type="entry name" value="PBP_dimer_sf"/>
</dbReference>
<dbReference type="Gene3D" id="3.40.710.10">
    <property type="entry name" value="DD-peptidase/beta-lactamase superfamily"/>
    <property type="match status" value="1"/>
</dbReference>
<reference evidence="7 8" key="1">
    <citation type="submission" date="2019-09" db="EMBL/GenBank/DDBJ databases">
        <authorList>
            <person name="Silva M."/>
            <person name="Pereira G."/>
            <person name="Lopes-Da-Costa L."/>
            <person name="Silva E."/>
        </authorList>
    </citation>
    <scope>NUCLEOTIDE SEQUENCE [LARGE SCALE GENOMIC DNA]</scope>
    <source>
        <strain evidence="7 8">FMV-PI01</strain>
    </source>
</reference>
<dbReference type="EMBL" id="VWSJ01000023">
    <property type="protein sequence ID" value="MSN96665.1"/>
    <property type="molecule type" value="Genomic_DNA"/>
</dbReference>
<feature type="domain" description="Penicillin-binding protein dimerisation" evidence="6">
    <location>
        <begin position="49"/>
        <end position="206"/>
    </location>
</feature>
<dbReference type="GO" id="GO:0005886">
    <property type="term" value="C:plasma membrane"/>
    <property type="evidence" value="ECO:0007669"/>
    <property type="project" value="TreeGrafter"/>
</dbReference>
<feature type="domain" description="Penicillin-binding protein transpeptidase" evidence="5">
    <location>
        <begin position="271"/>
        <end position="573"/>
    </location>
</feature>